<reference evidence="3 4" key="1">
    <citation type="submission" date="2019-10" db="EMBL/GenBank/DDBJ databases">
        <title>Assembly and Annotation for the nematode Trichostrongylus colubriformis.</title>
        <authorList>
            <person name="Martin J."/>
        </authorList>
    </citation>
    <scope>NUCLEOTIDE SEQUENCE [LARGE SCALE GENOMIC DNA]</scope>
    <source>
        <strain evidence="3">G859</strain>
        <tissue evidence="3">Whole worm</tissue>
    </source>
</reference>
<sequence length="219" mass="23690">MTTGTLLLLLQVVLSLSADGEAIDKMCPDDQDMNDRIRSKVLEAHNTRRMKLARGEVFNKRGINLPQASNMRKLKYDCNLEKSAVAAAAATCSTVAQRNIPTDVQENAHILPGSTARFRDDAIVEAINIWWRQVSESGGIGHGVTYTSKNVDTPTEWFVRMASANTQSFGCGVVKCGESWSAVCHYNSGATVDQRIYEPGLPCSACPSGTTCSDGLVCA</sequence>
<dbReference type="PANTHER" id="PTHR10334">
    <property type="entry name" value="CYSTEINE-RICH SECRETORY PROTEIN-RELATED"/>
    <property type="match status" value="1"/>
</dbReference>
<accession>A0AAN8FWY6</accession>
<dbReference type="InterPro" id="IPR035940">
    <property type="entry name" value="CAP_sf"/>
</dbReference>
<evidence type="ECO:0000313" key="4">
    <source>
        <dbReference type="Proteomes" id="UP001331761"/>
    </source>
</evidence>
<dbReference type="AlphaFoldDB" id="A0AAN8FWY6"/>
<dbReference type="InterPro" id="IPR001283">
    <property type="entry name" value="CRISP-related"/>
</dbReference>
<proteinExistence type="predicted"/>
<evidence type="ECO:0000256" key="1">
    <source>
        <dbReference type="SAM" id="SignalP"/>
    </source>
</evidence>
<dbReference type="SUPFAM" id="SSF55797">
    <property type="entry name" value="PR-1-like"/>
    <property type="match status" value="1"/>
</dbReference>
<feature type="domain" description="SCP" evidence="2">
    <location>
        <begin position="36"/>
        <end position="193"/>
    </location>
</feature>
<evidence type="ECO:0000259" key="2">
    <source>
        <dbReference type="SMART" id="SM00198"/>
    </source>
</evidence>
<name>A0AAN8FWY6_TRICO</name>
<dbReference type="EMBL" id="WIXE01001380">
    <property type="protein sequence ID" value="KAK5985747.1"/>
    <property type="molecule type" value="Genomic_DNA"/>
</dbReference>
<comment type="caution">
    <text evidence="3">The sequence shown here is derived from an EMBL/GenBank/DDBJ whole genome shotgun (WGS) entry which is preliminary data.</text>
</comment>
<dbReference type="SMART" id="SM00198">
    <property type="entry name" value="SCP"/>
    <property type="match status" value="1"/>
</dbReference>
<dbReference type="Proteomes" id="UP001331761">
    <property type="component" value="Unassembled WGS sequence"/>
</dbReference>
<gene>
    <name evidence="3" type="ORF">GCK32_012567</name>
</gene>
<evidence type="ECO:0000313" key="3">
    <source>
        <dbReference type="EMBL" id="KAK5985747.1"/>
    </source>
</evidence>
<dbReference type="Pfam" id="PF00188">
    <property type="entry name" value="CAP"/>
    <property type="match status" value="1"/>
</dbReference>
<dbReference type="InterPro" id="IPR014044">
    <property type="entry name" value="CAP_dom"/>
</dbReference>
<feature type="chain" id="PRO_5042891772" evidence="1">
    <location>
        <begin position="23"/>
        <end position="219"/>
    </location>
</feature>
<dbReference type="CDD" id="cd05380">
    <property type="entry name" value="CAP_euk"/>
    <property type="match status" value="1"/>
</dbReference>
<feature type="signal peptide" evidence="1">
    <location>
        <begin position="1"/>
        <end position="22"/>
    </location>
</feature>
<dbReference type="Gene3D" id="3.40.33.10">
    <property type="entry name" value="CAP"/>
    <property type="match status" value="1"/>
</dbReference>
<keyword evidence="1" id="KW-0732">Signal</keyword>
<organism evidence="3 4">
    <name type="scientific">Trichostrongylus colubriformis</name>
    <name type="common">Black scour worm</name>
    <dbReference type="NCBI Taxonomy" id="6319"/>
    <lineage>
        <taxon>Eukaryota</taxon>
        <taxon>Metazoa</taxon>
        <taxon>Ecdysozoa</taxon>
        <taxon>Nematoda</taxon>
        <taxon>Chromadorea</taxon>
        <taxon>Rhabditida</taxon>
        <taxon>Rhabditina</taxon>
        <taxon>Rhabditomorpha</taxon>
        <taxon>Strongyloidea</taxon>
        <taxon>Trichostrongylidae</taxon>
        <taxon>Trichostrongylus</taxon>
    </lineage>
</organism>
<keyword evidence="4" id="KW-1185">Reference proteome</keyword>
<protein>
    <submittedName>
        <fullName evidence="3">SCP domain-containing protein</fullName>
    </submittedName>
</protein>